<proteinExistence type="predicted"/>
<reference evidence="2 3" key="1">
    <citation type="journal article" date="2016" name="Front. Microbiol.">
        <title>Genome and transcriptome sequences reveal the specific parasitism of the nematophagous Purpureocillium lilacinum 36-1.</title>
        <authorList>
            <person name="Xie J."/>
            <person name="Li S."/>
            <person name="Mo C."/>
            <person name="Xiao X."/>
            <person name="Peng D."/>
            <person name="Wang G."/>
            <person name="Xiao Y."/>
        </authorList>
    </citation>
    <scope>NUCLEOTIDE SEQUENCE [LARGE SCALE GENOMIC DNA]</scope>
    <source>
        <strain evidence="2 3">36-1</strain>
    </source>
</reference>
<organism evidence="2 3">
    <name type="scientific">Purpureocillium lilacinum</name>
    <name type="common">Paecilomyces lilacinus</name>
    <dbReference type="NCBI Taxonomy" id="33203"/>
    <lineage>
        <taxon>Eukaryota</taxon>
        <taxon>Fungi</taxon>
        <taxon>Dikarya</taxon>
        <taxon>Ascomycota</taxon>
        <taxon>Pezizomycotina</taxon>
        <taxon>Sordariomycetes</taxon>
        <taxon>Hypocreomycetidae</taxon>
        <taxon>Hypocreales</taxon>
        <taxon>Ophiocordycipitaceae</taxon>
        <taxon>Purpureocillium</taxon>
    </lineage>
</organism>
<feature type="compositionally biased region" description="Polar residues" evidence="1">
    <location>
        <begin position="1"/>
        <end position="12"/>
    </location>
</feature>
<accession>A0A2U3ENE8</accession>
<evidence type="ECO:0000256" key="1">
    <source>
        <dbReference type="SAM" id="MobiDB-lite"/>
    </source>
</evidence>
<name>A0A2U3ENE8_PURLI</name>
<comment type="caution">
    <text evidence="2">The sequence shown here is derived from an EMBL/GenBank/DDBJ whole genome shotgun (WGS) entry which is preliminary data.</text>
</comment>
<sequence>MPRQTHQGNTASLIPVPTKPESSPLSWAKNSMAAMNDSSLGHRLHACTPNGPPATRHPYAVLSLENQGTTIVEAVAESSSRESLVGNVVRLTRVKGANTNTPLLPSVRQPSNTNGNFFNLHMHDLISGLIHDNVENWGVGTNHPQIRSRPHLKDEAMWQIFNTSTAAKVPAGSRKAGRSYSPVSYAMEQHSPGTRPAIYVDNLAVNRVDRPRGRDDEMLLAGESPDSQVSRSRDPGPESVGDAKAPSNVAILLLVTSTARAESKRMQPSEQGARFAALRTLCADKTCMTILAGAKAARQEKRFFGTSQLIGVGRYYGPMACSATSTKAWTRRVSSGQRGSRREASQEALHYWNIILAVRFLRSSSLLATSPNALPTSARDMVAVTKQGSEVIKSRVVPAVYADSSQRCWEHTDITGGCARCRQMKRSWAKLRPFNGTRIKEL</sequence>
<dbReference type="Proteomes" id="UP000245956">
    <property type="component" value="Unassembled WGS sequence"/>
</dbReference>
<protein>
    <submittedName>
        <fullName evidence="2">Uncharacterized protein</fullName>
    </submittedName>
</protein>
<feature type="region of interest" description="Disordered" evidence="1">
    <location>
        <begin position="1"/>
        <end position="23"/>
    </location>
</feature>
<evidence type="ECO:0000313" key="3">
    <source>
        <dbReference type="Proteomes" id="UP000245956"/>
    </source>
</evidence>
<evidence type="ECO:0000313" key="2">
    <source>
        <dbReference type="EMBL" id="PWI76028.1"/>
    </source>
</evidence>
<feature type="region of interest" description="Disordered" evidence="1">
    <location>
        <begin position="210"/>
        <end position="243"/>
    </location>
</feature>
<gene>
    <name evidence="2" type="ORF">PCL_03222</name>
</gene>
<dbReference type="AlphaFoldDB" id="A0A2U3ENE8"/>
<dbReference type="EMBL" id="LCWV01000001">
    <property type="protein sequence ID" value="PWI76028.1"/>
    <property type="molecule type" value="Genomic_DNA"/>
</dbReference>